<dbReference type="EMBL" id="GBXM01096729">
    <property type="protein sequence ID" value="JAH11848.1"/>
    <property type="molecule type" value="Transcribed_RNA"/>
</dbReference>
<sequence length="22" mass="2641">MLFYSLFSRRAVGLFFTCQIKI</sequence>
<reference evidence="1" key="2">
    <citation type="journal article" date="2015" name="Fish Shellfish Immunol.">
        <title>Early steps in the European eel (Anguilla anguilla)-Vibrio vulnificus interaction in the gills: Role of the RtxA13 toxin.</title>
        <authorList>
            <person name="Callol A."/>
            <person name="Pajuelo D."/>
            <person name="Ebbesson L."/>
            <person name="Teles M."/>
            <person name="MacKenzie S."/>
            <person name="Amaro C."/>
        </authorList>
    </citation>
    <scope>NUCLEOTIDE SEQUENCE</scope>
</reference>
<organism evidence="1">
    <name type="scientific">Anguilla anguilla</name>
    <name type="common">European freshwater eel</name>
    <name type="synonym">Muraena anguilla</name>
    <dbReference type="NCBI Taxonomy" id="7936"/>
    <lineage>
        <taxon>Eukaryota</taxon>
        <taxon>Metazoa</taxon>
        <taxon>Chordata</taxon>
        <taxon>Craniata</taxon>
        <taxon>Vertebrata</taxon>
        <taxon>Euteleostomi</taxon>
        <taxon>Actinopterygii</taxon>
        <taxon>Neopterygii</taxon>
        <taxon>Teleostei</taxon>
        <taxon>Anguilliformes</taxon>
        <taxon>Anguillidae</taxon>
        <taxon>Anguilla</taxon>
    </lineage>
</organism>
<protein>
    <submittedName>
        <fullName evidence="1">Uncharacterized protein</fullName>
    </submittedName>
</protein>
<evidence type="ECO:0000313" key="1">
    <source>
        <dbReference type="EMBL" id="JAH11848.1"/>
    </source>
</evidence>
<dbReference type="AlphaFoldDB" id="A0A0E9Q6Y0"/>
<name>A0A0E9Q6Y0_ANGAN</name>
<reference evidence="1" key="1">
    <citation type="submission" date="2014-11" db="EMBL/GenBank/DDBJ databases">
        <authorList>
            <person name="Amaro Gonzalez C."/>
        </authorList>
    </citation>
    <scope>NUCLEOTIDE SEQUENCE</scope>
</reference>
<accession>A0A0E9Q6Y0</accession>
<proteinExistence type="predicted"/>